<dbReference type="SUPFAM" id="SSF53474">
    <property type="entry name" value="alpha/beta-Hydrolases"/>
    <property type="match status" value="1"/>
</dbReference>
<dbReference type="InterPro" id="IPR000801">
    <property type="entry name" value="Esterase-like"/>
</dbReference>
<feature type="signal peptide" evidence="1">
    <location>
        <begin position="1"/>
        <end position="26"/>
    </location>
</feature>
<evidence type="ECO:0000313" key="3">
    <source>
        <dbReference type="Proteomes" id="UP000198221"/>
    </source>
</evidence>
<evidence type="ECO:0000313" key="2">
    <source>
        <dbReference type="EMBL" id="SCG77141.1"/>
    </source>
</evidence>
<dbReference type="Proteomes" id="UP000198221">
    <property type="component" value="Chromosome I"/>
</dbReference>
<proteinExistence type="predicted"/>
<organism evidence="2 3">
    <name type="scientific">Micromonospora inositola</name>
    <dbReference type="NCBI Taxonomy" id="47865"/>
    <lineage>
        <taxon>Bacteria</taxon>
        <taxon>Bacillati</taxon>
        <taxon>Actinomycetota</taxon>
        <taxon>Actinomycetes</taxon>
        <taxon>Micromonosporales</taxon>
        <taxon>Micromonosporaceae</taxon>
        <taxon>Micromonospora</taxon>
    </lineage>
</organism>
<dbReference type="RefSeq" id="WP_089015392.1">
    <property type="nucleotide sequence ID" value="NZ_LT607754.1"/>
</dbReference>
<feature type="chain" id="PRO_5039495477" evidence="1">
    <location>
        <begin position="27"/>
        <end position="370"/>
    </location>
</feature>
<gene>
    <name evidence="2" type="ORF">GA0070613_6161</name>
</gene>
<dbReference type="EMBL" id="LT607754">
    <property type="protein sequence ID" value="SCG77141.1"/>
    <property type="molecule type" value="Genomic_DNA"/>
</dbReference>
<dbReference type="AlphaFoldDB" id="A0A1C5K3G0"/>
<evidence type="ECO:0000256" key="1">
    <source>
        <dbReference type="SAM" id="SignalP"/>
    </source>
</evidence>
<keyword evidence="1" id="KW-0732">Signal</keyword>
<name>A0A1C5K3G0_9ACTN</name>
<reference evidence="3" key="1">
    <citation type="submission" date="2016-06" db="EMBL/GenBank/DDBJ databases">
        <authorList>
            <person name="Varghese N."/>
            <person name="Submissions Spin"/>
        </authorList>
    </citation>
    <scope>NUCLEOTIDE SEQUENCE [LARGE SCALE GENOMIC DNA]</scope>
    <source>
        <strain evidence="3">DSM 43819</strain>
    </source>
</reference>
<dbReference type="InterPro" id="IPR050583">
    <property type="entry name" value="Mycobacterial_A85_antigen"/>
</dbReference>
<keyword evidence="2" id="KW-0378">Hydrolase</keyword>
<keyword evidence="3" id="KW-1185">Reference proteome</keyword>
<dbReference type="GO" id="GO:0016747">
    <property type="term" value="F:acyltransferase activity, transferring groups other than amino-acyl groups"/>
    <property type="evidence" value="ECO:0007669"/>
    <property type="project" value="TreeGrafter"/>
</dbReference>
<dbReference type="Gene3D" id="3.40.50.1820">
    <property type="entry name" value="alpha/beta hydrolase"/>
    <property type="match status" value="1"/>
</dbReference>
<accession>A0A1C5K3G0</accession>
<dbReference type="InterPro" id="IPR029058">
    <property type="entry name" value="AB_hydrolase_fold"/>
</dbReference>
<dbReference type="PANTHER" id="PTHR48098">
    <property type="entry name" value="ENTEROCHELIN ESTERASE-RELATED"/>
    <property type="match status" value="1"/>
</dbReference>
<protein>
    <submittedName>
        <fullName evidence="2">S-formylglutathione hydrolase FrmB</fullName>
    </submittedName>
</protein>
<dbReference type="GO" id="GO:0016787">
    <property type="term" value="F:hydrolase activity"/>
    <property type="evidence" value="ECO:0007669"/>
    <property type="project" value="UniProtKB-KW"/>
</dbReference>
<dbReference type="PANTHER" id="PTHR48098:SF1">
    <property type="entry name" value="DIACYLGLYCEROL ACYLTRANSFERASE_MYCOLYLTRANSFERASE AG85A"/>
    <property type="match status" value="1"/>
</dbReference>
<sequence>MRRPSALSVAVAVGLALAGLSAPATAVAATDSATTTGVAALALVHASDGAYVAKETTVGPRLVDLTIQSPALDRAANVRLLTPDGWEQRAPGDRWPVLYLLHGCCDSYVSWTRSTDVATIPELRDVLVVMPEAGAAGWYSDWWNGGQGGAPAWETFHLSEVRQIIERGYGAGPKRVVAGLSMGGFGAMSYAARNPGMFRAAASFSGVVHPLRDPSYWLPFFGRTGLDPYALWGDPVAQQDIWEAHDPHYLAKQLRHTALFVASGDGTPGGPFDPPGRTNSLEALIYQENVDFVDQLRDVGVSVATDFYGPGTHSWPYWQRELHRALPMLLHALETGRGVATHSLDEAVQRTSLLPICSPGQSPASHLLGR</sequence>
<dbReference type="OrthoDB" id="4527292at2"/>
<dbReference type="Pfam" id="PF00756">
    <property type="entry name" value="Esterase"/>
    <property type="match status" value="1"/>
</dbReference>